<dbReference type="AlphaFoldDB" id="X6MGS5"/>
<comment type="caution">
    <text evidence="2">The sequence shown here is derived from an EMBL/GenBank/DDBJ whole genome shotgun (WGS) entry which is preliminary data.</text>
</comment>
<keyword evidence="3" id="KW-1185">Reference proteome</keyword>
<proteinExistence type="predicted"/>
<feature type="transmembrane region" description="Helical" evidence="1">
    <location>
        <begin position="12"/>
        <end position="29"/>
    </location>
</feature>
<reference evidence="2 3" key="1">
    <citation type="journal article" date="2013" name="Curr. Biol.">
        <title>The Genome of the Foraminiferan Reticulomyxa filosa.</title>
        <authorList>
            <person name="Glockner G."/>
            <person name="Hulsmann N."/>
            <person name="Schleicher M."/>
            <person name="Noegel A.A."/>
            <person name="Eichinger L."/>
            <person name="Gallinger C."/>
            <person name="Pawlowski J."/>
            <person name="Sierra R."/>
            <person name="Euteneuer U."/>
            <person name="Pillet L."/>
            <person name="Moustafa A."/>
            <person name="Platzer M."/>
            <person name="Groth M."/>
            <person name="Szafranski K."/>
            <person name="Schliwa M."/>
        </authorList>
    </citation>
    <scope>NUCLEOTIDE SEQUENCE [LARGE SCALE GENOMIC DNA]</scope>
</reference>
<sequence length="142" mass="16774">YYILLFHQHNYLINIISFSLFSLKIDIAFKDYPIYVHLYFFVCVLFLLLVLLCNDHVVELDICVDIVLQPNKFDRRFHVHHNVISLHCLQFDYKCSKLACPEKIGLLFSLLSFSSSLVSSSINNITLIFRKDFDDEFQMKTL</sequence>
<evidence type="ECO:0000313" key="3">
    <source>
        <dbReference type="Proteomes" id="UP000023152"/>
    </source>
</evidence>
<keyword evidence="1" id="KW-0812">Transmembrane</keyword>
<feature type="non-terminal residue" evidence="2">
    <location>
        <position position="1"/>
    </location>
</feature>
<dbReference type="EMBL" id="ASPP01021592">
    <property type="protein sequence ID" value="ETO12250.1"/>
    <property type="molecule type" value="Genomic_DNA"/>
</dbReference>
<keyword evidence="1" id="KW-1133">Transmembrane helix</keyword>
<feature type="transmembrane region" description="Helical" evidence="1">
    <location>
        <begin position="35"/>
        <end position="53"/>
    </location>
</feature>
<name>X6MGS5_RETFI</name>
<evidence type="ECO:0000256" key="1">
    <source>
        <dbReference type="SAM" id="Phobius"/>
    </source>
</evidence>
<protein>
    <submittedName>
        <fullName evidence="2">Uncharacterized protein</fullName>
    </submittedName>
</protein>
<gene>
    <name evidence="2" type="ORF">RFI_25126</name>
</gene>
<accession>X6MGS5</accession>
<evidence type="ECO:0000313" key="2">
    <source>
        <dbReference type="EMBL" id="ETO12250.1"/>
    </source>
</evidence>
<keyword evidence="1" id="KW-0472">Membrane</keyword>
<organism evidence="2 3">
    <name type="scientific">Reticulomyxa filosa</name>
    <dbReference type="NCBI Taxonomy" id="46433"/>
    <lineage>
        <taxon>Eukaryota</taxon>
        <taxon>Sar</taxon>
        <taxon>Rhizaria</taxon>
        <taxon>Retaria</taxon>
        <taxon>Foraminifera</taxon>
        <taxon>Monothalamids</taxon>
        <taxon>Reticulomyxidae</taxon>
        <taxon>Reticulomyxa</taxon>
    </lineage>
</organism>
<dbReference type="Proteomes" id="UP000023152">
    <property type="component" value="Unassembled WGS sequence"/>
</dbReference>